<keyword evidence="6" id="KW-0732">Signal</keyword>
<evidence type="ECO:0000313" key="7">
    <source>
        <dbReference type="EMBL" id="TYZ07244.1"/>
    </source>
</evidence>
<comment type="subcellular location">
    <subcellularLocation>
        <location evidence="1">Cell outer membrane</location>
    </subcellularLocation>
</comment>
<gene>
    <name evidence="7" type="ORF">FY528_15625</name>
</gene>
<dbReference type="Proteomes" id="UP000322791">
    <property type="component" value="Unassembled WGS sequence"/>
</dbReference>
<keyword evidence="4" id="KW-0472">Membrane</keyword>
<dbReference type="GO" id="GO:0015562">
    <property type="term" value="F:efflux transmembrane transporter activity"/>
    <property type="evidence" value="ECO:0007669"/>
    <property type="project" value="InterPro"/>
</dbReference>
<proteinExistence type="predicted"/>
<sequence>MCRPLLLLLLAAAVLFPARVQAQSVPTQSLAQVLAEIEARYPSLAAYQRRAQGLEARAAGARSQMPPQVGVGVSQFPYRTAILKEMDSPENQAGAVFSVEQMLTNPAKLRARRDLLLSQVQVARAEQRWELNELRAMARMAYFQRYAAEHKRQVLTGSRRTLARLVALTRDRYTYNQAPLGTLYKAEAQLQELDNTDAALLATIRESNITLNTLLGKPLEQAFQLDTTRLLRREWSDTTVARRSDLAAAEAMIQTTRLERQLAGLGRKPDFGVRFEHMQMTAGMANRYALMGMVTVPVVPWSARMYRSETQALTLQLDELRLQQQARQRQARRAVAEKRSQLLAAGQQLQNYQQRILPAYRRTFEVQQLAYRQTTGNLFVLLDAWQMLLMKQMDYWDTYERALGLQAAYDYETEQ</sequence>
<evidence type="ECO:0000256" key="6">
    <source>
        <dbReference type="SAM" id="SignalP"/>
    </source>
</evidence>
<keyword evidence="3" id="KW-0812">Transmembrane</keyword>
<dbReference type="InterPro" id="IPR051906">
    <property type="entry name" value="TolC-like"/>
</dbReference>
<feature type="chain" id="PRO_5022868484" evidence="6">
    <location>
        <begin position="23"/>
        <end position="415"/>
    </location>
</feature>
<dbReference type="SUPFAM" id="SSF56954">
    <property type="entry name" value="Outer membrane efflux proteins (OEP)"/>
    <property type="match status" value="1"/>
</dbReference>
<keyword evidence="8" id="KW-1185">Reference proteome</keyword>
<dbReference type="GO" id="GO:0015288">
    <property type="term" value="F:porin activity"/>
    <property type="evidence" value="ECO:0007669"/>
    <property type="project" value="TreeGrafter"/>
</dbReference>
<dbReference type="EMBL" id="VTHL01000018">
    <property type="protein sequence ID" value="TYZ07244.1"/>
    <property type="molecule type" value="Genomic_DNA"/>
</dbReference>
<dbReference type="AlphaFoldDB" id="A0A5D6UY26"/>
<comment type="caution">
    <text evidence="7">The sequence shown here is derived from an EMBL/GenBank/DDBJ whole genome shotgun (WGS) entry which is preliminary data.</text>
</comment>
<accession>A0A5D6UY26</accession>
<dbReference type="Gene3D" id="1.20.1600.10">
    <property type="entry name" value="Outer membrane efflux proteins (OEP)"/>
    <property type="match status" value="1"/>
</dbReference>
<evidence type="ECO:0000313" key="8">
    <source>
        <dbReference type="Proteomes" id="UP000322791"/>
    </source>
</evidence>
<dbReference type="GO" id="GO:0009279">
    <property type="term" value="C:cell outer membrane"/>
    <property type="evidence" value="ECO:0007669"/>
    <property type="project" value="UniProtKB-SubCell"/>
</dbReference>
<keyword evidence="2" id="KW-1134">Transmembrane beta strand</keyword>
<dbReference type="PANTHER" id="PTHR30026">
    <property type="entry name" value="OUTER MEMBRANE PROTEIN TOLC"/>
    <property type="match status" value="1"/>
</dbReference>
<feature type="signal peptide" evidence="6">
    <location>
        <begin position="1"/>
        <end position="22"/>
    </location>
</feature>
<reference evidence="7 8" key="1">
    <citation type="submission" date="2019-08" db="EMBL/GenBank/DDBJ databases">
        <authorList>
            <person name="Seo M.-J."/>
        </authorList>
    </citation>
    <scope>NUCLEOTIDE SEQUENCE [LARGE SCALE GENOMIC DNA]</scope>
    <source>
        <strain evidence="7 8">KIGAM108</strain>
    </source>
</reference>
<evidence type="ECO:0000256" key="3">
    <source>
        <dbReference type="ARBA" id="ARBA00022692"/>
    </source>
</evidence>
<dbReference type="PANTHER" id="PTHR30026:SF20">
    <property type="entry name" value="OUTER MEMBRANE PROTEIN TOLC"/>
    <property type="match status" value="1"/>
</dbReference>
<evidence type="ECO:0000256" key="1">
    <source>
        <dbReference type="ARBA" id="ARBA00004442"/>
    </source>
</evidence>
<evidence type="ECO:0000256" key="2">
    <source>
        <dbReference type="ARBA" id="ARBA00022452"/>
    </source>
</evidence>
<dbReference type="GO" id="GO:1990281">
    <property type="term" value="C:efflux pump complex"/>
    <property type="evidence" value="ECO:0007669"/>
    <property type="project" value="TreeGrafter"/>
</dbReference>
<name>A0A5D6UY26_9BACT</name>
<keyword evidence="5" id="KW-0998">Cell outer membrane</keyword>
<evidence type="ECO:0000256" key="5">
    <source>
        <dbReference type="ARBA" id="ARBA00023237"/>
    </source>
</evidence>
<evidence type="ECO:0000256" key="4">
    <source>
        <dbReference type="ARBA" id="ARBA00023136"/>
    </source>
</evidence>
<organism evidence="7 8">
    <name type="scientific">Hymenobacter lutimineralis</name>
    <dbReference type="NCBI Taxonomy" id="2606448"/>
    <lineage>
        <taxon>Bacteria</taxon>
        <taxon>Pseudomonadati</taxon>
        <taxon>Bacteroidota</taxon>
        <taxon>Cytophagia</taxon>
        <taxon>Cytophagales</taxon>
        <taxon>Hymenobacteraceae</taxon>
        <taxon>Hymenobacter</taxon>
    </lineage>
</organism>
<protein>
    <submittedName>
        <fullName evidence="7">TolC family protein</fullName>
    </submittedName>
</protein>